<dbReference type="PANTHER" id="PTHR43553">
    <property type="entry name" value="HEAVY METAL TRANSPORTER"/>
    <property type="match status" value="1"/>
</dbReference>
<evidence type="ECO:0000313" key="10">
    <source>
        <dbReference type="EMBL" id="MUG46410.1"/>
    </source>
</evidence>
<evidence type="ECO:0000256" key="7">
    <source>
        <dbReference type="ARBA" id="ARBA00022967"/>
    </source>
</evidence>
<dbReference type="InterPro" id="IPR017871">
    <property type="entry name" value="ABC_transporter-like_CS"/>
</dbReference>
<keyword evidence="4" id="KW-1003">Cell membrane</keyword>
<dbReference type="Proteomes" id="UP000447876">
    <property type="component" value="Unassembled WGS sequence"/>
</dbReference>
<keyword evidence="6 10" id="KW-0067">ATP-binding</keyword>
<accession>A0A7X3CPU7</accession>
<proteinExistence type="inferred from homology"/>
<dbReference type="PROSITE" id="PS00211">
    <property type="entry name" value="ABC_TRANSPORTER_1"/>
    <property type="match status" value="1"/>
</dbReference>
<comment type="subcellular location">
    <subcellularLocation>
        <location evidence="1">Cell membrane</location>
        <topology evidence="1">Peripheral membrane protein</topology>
    </subcellularLocation>
</comment>
<evidence type="ECO:0000256" key="4">
    <source>
        <dbReference type="ARBA" id="ARBA00022475"/>
    </source>
</evidence>
<gene>
    <name evidence="10" type="ORF">GNP95_15580</name>
</gene>
<evidence type="ECO:0000313" key="11">
    <source>
        <dbReference type="Proteomes" id="UP000447876"/>
    </source>
</evidence>
<protein>
    <submittedName>
        <fullName evidence="10">ATP-binding cassette domain-containing protein</fullName>
    </submittedName>
</protein>
<dbReference type="AlphaFoldDB" id="A0A7X3CPU7"/>
<evidence type="ECO:0000256" key="3">
    <source>
        <dbReference type="ARBA" id="ARBA00022448"/>
    </source>
</evidence>
<reference evidence="10 11" key="1">
    <citation type="submission" date="2019-11" db="EMBL/GenBank/DDBJ databases">
        <title>Draft genome sequences of five Paenibacillus species of dairy origin.</title>
        <authorList>
            <person name="Olajide A.M."/>
            <person name="Chen S."/>
            <person name="Lapointe G."/>
        </authorList>
    </citation>
    <scope>NUCLEOTIDE SEQUENCE [LARGE SCALE GENOMIC DNA]</scope>
    <source>
        <strain evidence="10 11">12CR55</strain>
    </source>
</reference>
<keyword evidence="5" id="KW-0547">Nucleotide-binding</keyword>
<dbReference type="GO" id="GO:0043190">
    <property type="term" value="C:ATP-binding cassette (ABC) transporter complex"/>
    <property type="evidence" value="ECO:0007669"/>
    <property type="project" value="TreeGrafter"/>
</dbReference>
<name>A0A7X3CPU7_9BACL</name>
<comment type="similarity">
    <text evidence="2">Belongs to the ABC transporter superfamily.</text>
</comment>
<dbReference type="CDD" id="cd03225">
    <property type="entry name" value="ABC_cobalt_CbiO_domain1"/>
    <property type="match status" value="2"/>
</dbReference>
<sequence>MYQDRTLLREAERAEPDWIVSIDNVTFTYPGAEAPVLNGVSLQIKRGDFVAVIGGNGSGKSTLCKTLNGLIPHYYVGDFEGSVQVNGLQTLEHDVARLSRHVGYVYQDFENQLIRPTVLDDASFAPLNYGFEDYLERGLRALRLVDLTVDPKEFIWQLSGGQKHQLALAGAISLDPDILIIDEPVAQLDPCHAREIYDLLSRLNEQYGKTIIVIEHHTEFIAEYCRQVVLMDQGRAVWSKPVEEALLELEQLRSSHIYPPQVTQAAAQIAKTREQDSTGIDGSRPNLGQLGLGLPHLAPYPITLDEAAAYFQRQQQLELQGECGGLVGLPFEGADVDVDVTEANTEANTGVNMGVNTDADPIIEAKHVRFSYRTVSRERKMVLRDVSVTFRTGDLVALVGNNGAGKSSFMRLITGVTKPESGRIDVKGMNTAATTPEQLANTVTYIYQNPEEMFIEDSIRKDVEFFLKARRVEGYKEKVDAILESFGLTELQHRDGRLLSGGQQRRASLAIGVAMNPSVILLDEPTANLDIATRKDITRLLLQLNRHVETVIVATHDMQLVAEWANRIIVMHQGDIIRDGTRESVFGDADLLEQAGLRAPQILELSRRLGMAPLSYTVDEFTQRWNESRKGAARHGVCS</sequence>
<dbReference type="PANTHER" id="PTHR43553:SF24">
    <property type="entry name" value="ENERGY-COUPLING FACTOR TRANSPORTER ATP-BINDING PROTEIN ECFA1"/>
    <property type="match status" value="1"/>
</dbReference>
<organism evidence="10 11">
    <name type="scientific">Paenibacillus woosongensis</name>
    <dbReference type="NCBI Taxonomy" id="307580"/>
    <lineage>
        <taxon>Bacteria</taxon>
        <taxon>Bacillati</taxon>
        <taxon>Bacillota</taxon>
        <taxon>Bacilli</taxon>
        <taxon>Bacillales</taxon>
        <taxon>Paenibacillaceae</taxon>
        <taxon>Paenibacillus</taxon>
    </lineage>
</organism>
<dbReference type="InterPro" id="IPR050095">
    <property type="entry name" value="ECF_ABC_transporter_ATP-bd"/>
</dbReference>
<dbReference type="InterPro" id="IPR027417">
    <property type="entry name" value="P-loop_NTPase"/>
</dbReference>
<dbReference type="SUPFAM" id="SSF52540">
    <property type="entry name" value="P-loop containing nucleoside triphosphate hydrolases"/>
    <property type="match status" value="2"/>
</dbReference>
<dbReference type="Gene3D" id="3.40.50.300">
    <property type="entry name" value="P-loop containing nucleotide triphosphate hydrolases"/>
    <property type="match status" value="2"/>
</dbReference>
<dbReference type="Pfam" id="PF00005">
    <property type="entry name" value="ABC_tran"/>
    <property type="match status" value="2"/>
</dbReference>
<keyword evidence="8" id="KW-0472">Membrane</keyword>
<feature type="domain" description="ABC transporter" evidence="9">
    <location>
        <begin position="20"/>
        <end position="258"/>
    </location>
</feature>
<dbReference type="OrthoDB" id="501320at2"/>
<dbReference type="FunFam" id="3.40.50.300:FF:000224">
    <property type="entry name" value="Energy-coupling factor transporter ATP-binding protein EcfA"/>
    <property type="match status" value="1"/>
</dbReference>
<dbReference type="EMBL" id="WNZW01000006">
    <property type="protein sequence ID" value="MUG46410.1"/>
    <property type="molecule type" value="Genomic_DNA"/>
</dbReference>
<dbReference type="SMART" id="SM00382">
    <property type="entry name" value="AAA"/>
    <property type="match status" value="2"/>
</dbReference>
<evidence type="ECO:0000256" key="1">
    <source>
        <dbReference type="ARBA" id="ARBA00004202"/>
    </source>
</evidence>
<dbReference type="GO" id="GO:0005524">
    <property type="term" value="F:ATP binding"/>
    <property type="evidence" value="ECO:0007669"/>
    <property type="project" value="UniProtKB-KW"/>
</dbReference>
<dbReference type="GO" id="GO:0016887">
    <property type="term" value="F:ATP hydrolysis activity"/>
    <property type="evidence" value="ECO:0007669"/>
    <property type="project" value="InterPro"/>
</dbReference>
<dbReference type="NCBIfam" id="NF010167">
    <property type="entry name" value="PRK13648.1"/>
    <property type="match status" value="2"/>
</dbReference>
<evidence type="ECO:0000256" key="6">
    <source>
        <dbReference type="ARBA" id="ARBA00022840"/>
    </source>
</evidence>
<dbReference type="InterPro" id="IPR003439">
    <property type="entry name" value="ABC_transporter-like_ATP-bd"/>
</dbReference>
<evidence type="ECO:0000256" key="8">
    <source>
        <dbReference type="ARBA" id="ARBA00023136"/>
    </source>
</evidence>
<dbReference type="GO" id="GO:0042626">
    <property type="term" value="F:ATPase-coupled transmembrane transporter activity"/>
    <property type="evidence" value="ECO:0007669"/>
    <property type="project" value="TreeGrafter"/>
</dbReference>
<comment type="caution">
    <text evidence="10">The sequence shown here is derived from an EMBL/GenBank/DDBJ whole genome shotgun (WGS) entry which is preliminary data.</text>
</comment>
<dbReference type="PROSITE" id="PS50893">
    <property type="entry name" value="ABC_TRANSPORTER_2"/>
    <property type="match status" value="2"/>
</dbReference>
<dbReference type="InterPro" id="IPR015856">
    <property type="entry name" value="ABC_transpr_CbiO/EcfA_su"/>
</dbReference>
<keyword evidence="7" id="KW-1278">Translocase</keyword>
<evidence type="ECO:0000259" key="9">
    <source>
        <dbReference type="PROSITE" id="PS50893"/>
    </source>
</evidence>
<dbReference type="RefSeq" id="WP_155611805.1">
    <property type="nucleotide sequence ID" value="NZ_WNZW01000006.1"/>
</dbReference>
<evidence type="ECO:0000256" key="5">
    <source>
        <dbReference type="ARBA" id="ARBA00022741"/>
    </source>
</evidence>
<evidence type="ECO:0000256" key="2">
    <source>
        <dbReference type="ARBA" id="ARBA00005417"/>
    </source>
</evidence>
<feature type="domain" description="ABC transporter" evidence="9">
    <location>
        <begin position="363"/>
        <end position="598"/>
    </location>
</feature>
<keyword evidence="3" id="KW-0813">Transport</keyword>
<dbReference type="GO" id="GO:0015087">
    <property type="term" value="F:cobalt ion transmembrane transporter activity"/>
    <property type="evidence" value="ECO:0007669"/>
    <property type="project" value="UniProtKB-ARBA"/>
</dbReference>
<dbReference type="InterPro" id="IPR003593">
    <property type="entry name" value="AAA+_ATPase"/>
</dbReference>